<dbReference type="SUPFAM" id="SSF54001">
    <property type="entry name" value="Cysteine proteinases"/>
    <property type="match status" value="1"/>
</dbReference>
<dbReference type="GeneID" id="107364338"/>
<dbReference type="EnsemblMetazoa" id="tetur12g01820.1">
    <property type="protein sequence ID" value="tetur12g01820.1"/>
    <property type="gene ID" value="tetur12g01820"/>
</dbReference>
<dbReference type="PRINTS" id="PR00705">
    <property type="entry name" value="PAPAIN"/>
</dbReference>
<dbReference type="PROSITE" id="PS00139">
    <property type="entry name" value="THIOL_PROTEASE_CYS"/>
    <property type="match status" value="1"/>
</dbReference>
<dbReference type="CDD" id="cd02248">
    <property type="entry name" value="Peptidase_C1A"/>
    <property type="match status" value="1"/>
</dbReference>
<protein>
    <submittedName>
        <fullName evidence="10">Uncharacterized protein</fullName>
    </submittedName>
</protein>
<keyword evidence="11" id="KW-1185">Reference proteome</keyword>
<dbReference type="Proteomes" id="UP000015104">
    <property type="component" value="Unassembled WGS sequence"/>
</dbReference>
<dbReference type="PANTHER" id="PTHR12411">
    <property type="entry name" value="CYSTEINE PROTEASE FAMILY C1-RELATED"/>
    <property type="match status" value="1"/>
</dbReference>
<keyword evidence="7" id="KW-0732">Signal</keyword>
<dbReference type="RefSeq" id="XP_025017118.1">
    <property type="nucleotide sequence ID" value="XM_025161350.1"/>
</dbReference>
<feature type="domain" description="Cathepsin propeptide inhibitor" evidence="9">
    <location>
        <begin position="25"/>
        <end position="85"/>
    </location>
</feature>
<dbReference type="GO" id="GO:0006508">
    <property type="term" value="P:proteolysis"/>
    <property type="evidence" value="ECO:0007669"/>
    <property type="project" value="UniProtKB-KW"/>
</dbReference>
<name>T1KIL7_TETUR</name>
<dbReference type="Pfam" id="PF00112">
    <property type="entry name" value="Peptidase_C1"/>
    <property type="match status" value="1"/>
</dbReference>
<evidence type="ECO:0000313" key="10">
    <source>
        <dbReference type="EnsemblMetazoa" id="tetur12g01820.1"/>
    </source>
</evidence>
<accession>T1KIL7</accession>
<reference evidence="10" key="2">
    <citation type="submission" date="2015-06" db="UniProtKB">
        <authorList>
            <consortium name="EnsemblMetazoa"/>
        </authorList>
    </citation>
    <scope>IDENTIFICATION</scope>
</reference>
<evidence type="ECO:0000256" key="1">
    <source>
        <dbReference type="ARBA" id="ARBA00008455"/>
    </source>
</evidence>
<feature type="chain" id="PRO_5018659978" evidence="7">
    <location>
        <begin position="17"/>
        <end position="324"/>
    </location>
</feature>
<comment type="similarity">
    <text evidence="1">Belongs to the peptidase C1 family.</text>
</comment>
<evidence type="ECO:0000259" key="9">
    <source>
        <dbReference type="SMART" id="SM00848"/>
    </source>
</evidence>
<dbReference type="InterPro" id="IPR013128">
    <property type="entry name" value="Peptidase_C1A"/>
</dbReference>
<keyword evidence="5" id="KW-0865">Zymogen</keyword>
<keyword evidence="2" id="KW-0645">Protease</keyword>
<dbReference type="AlphaFoldDB" id="T1KIL7"/>
<dbReference type="InterPro" id="IPR039417">
    <property type="entry name" value="Peptidase_C1A_papain-like"/>
</dbReference>
<dbReference type="InterPro" id="IPR000668">
    <property type="entry name" value="Peptidase_C1A_C"/>
</dbReference>
<evidence type="ECO:0000256" key="7">
    <source>
        <dbReference type="SAM" id="SignalP"/>
    </source>
</evidence>
<dbReference type="InterPro" id="IPR013201">
    <property type="entry name" value="Prot_inhib_I29"/>
</dbReference>
<dbReference type="KEGG" id="tut:107364338"/>
<evidence type="ECO:0000256" key="4">
    <source>
        <dbReference type="ARBA" id="ARBA00022807"/>
    </source>
</evidence>
<proteinExistence type="inferred from homology"/>
<reference evidence="11" key="1">
    <citation type="submission" date="2011-08" db="EMBL/GenBank/DDBJ databases">
        <authorList>
            <person name="Rombauts S."/>
        </authorList>
    </citation>
    <scope>NUCLEOTIDE SEQUENCE</scope>
    <source>
        <strain evidence="11">London</strain>
    </source>
</reference>
<sequence>MFKTILILATLACAFATEVDFKSEFNKFKATHNKLYTSEKEEAQRLKIFTSNLRKINGHNERHARGMESYQMGVNAYTDLTFKEFSEKLLGYKANHDRVAPLVHNNSTVDGLPDSVDWRTKGIVNPIKDQAQCGSCWAFSTIASVEGAWAQAKGKLVSLSEQNLMDCSYDEGNQGCNGGLPDNAFEYIIKNGGVDTEDSYGYSAVSSNACKYSKANEGATISKYVDIPSRDEKALKNAVAERVVSVAIHVGDSFQHYKSGIYNDKFCPGFSFFLNHAVNVVGYGTDHWIVRNSWGTTWGEAGYARFAINKNLCGIATKASYPLV</sequence>
<dbReference type="GO" id="GO:0008234">
    <property type="term" value="F:cysteine-type peptidase activity"/>
    <property type="evidence" value="ECO:0007669"/>
    <property type="project" value="UniProtKB-KW"/>
</dbReference>
<dbReference type="OrthoDB" id="10253408at2759"/>
<dbReference type="EMBL" id="CAEY01000114">
    <property type="status" value="NOT_ANNOTATED_CDS"/>
    <property type="molecule type" value="Genomic_DNA"/>
</dbReference>
<feature type="signal peptide" evidence="7">
    <location>
        <begin position="1"/>
        <end position="16"/>
    </location>
</feature>
<keyword evidence="3" id="KW-0378">Hydrolase</keyword>
<dbReference type="Pfam" id="PF08246">
    <property type="entry name" value="Inhibitor_I29"/>
    <property type="match status" value="1"/>
</dbReference>
<dbReference type="PROSITE" id="PS00639">
    <property type="entry name" value="THIOL_PROTEASE_HIS"/>
    <property type="match status" value="1"/>
</dbReference>
<dbReference type="OMA" id="GHNERHA"/>
<evidence type="ECO:0000256" key="5">
    <source>
        <dbReference type="ARBA" id="ARBA00023145"/>
    </source>
</evidence>
<feature type="domain" description="Peptidase C1A papain C-terminal" evidence="8">
    <location>
        <begin position="112"/>
        <end position="323"/>
    </location>
</feature>
<dbReference type="SMART" id="SM00848">
    <property type="entry name" value="Inhibitor_I29"/>
    <property type="match status" value="1"/>
</dbReference>
<dbReference type="STRING" id="32264.T1KIL7"/>
<dbReference type="InterPro" id="IPR025660">
    <property type="entry name" value="Pept_his_AS"/>
</dbReference>
<dbReference type="Gene3D" id="3.90.70.10">
    <property type="entry name" value="Cysteine proteinases"/>
    <property type="match status" value="1"/>
</dbReference>
<organism evidence="10 11">
    <name type="scientific">Tetranychus urticae</name>
    <name type="common">Two-spotted spider mite</name>
    <dbReference type="NCBI Taxonomy" id="32264"/>
    <lineage>
        <taxon>Eukaryota</taxon>
        <taxon>Metazoa</taxon>
        <taxon>Ecdysozoa</taxon>
        <taxon>Arthropoda</taxon>
        <taxon>Chelicerata</taxon>
        <taxon>Arachnida</taxon>
        <taxon>Acari</taxon>
        <taxon>Acariformes</taxon>
        <taxon>Trombidiformes</taxon>
        <taxon>Prostigmata</taxon>
        <taxon>Eleutherengona</taxon>
        <taxon>Raphignathae</taxon>
        <taxon>Tetranychoidea</taxon>
        <taxon>Tetranychidae</taxon>
        <taxon>Tetranychus</taxon>
    </lineage>
</organism>
<evidence type="ECO:0000313" key="11">
    <source>
        <dbReference type="Proteomes" id="UP000015104"/>
    </source>
</evidence>
<evidence type="ECO:0000256" key="6">
    <source>
        <dbReference type="ARBA" id="ARBA00023157"/>
    </source>
</evidence>
<evidence type="ECO:0000256" key="3">
    <source>
        <dbReference type="ARBA" id="ARBA00022801"/>
    </source>
</evidence>
<dbReference type="HOGENOM" id="CLU_012184_1_2_1"/>
<dbReference type="FunFam" id="3.90.70.10:FF:000006">
    <property type="entry name" value="Cathepsin S"/>
    <property type="match status" value="1"/>
</dbReference>
<keyword evidence="4" id="KW-0788">Thiol protease</keyword>
<keyword evidence="6" id="KW-1015">Disulfide bond</keyword>
<evidence type="ECO:0000259" key="8">
    <source>
        <dbReference type="SMART" id="SM00645"/>
    </source>
</evidence>
<evidence type="ECO:0000256" key="2">
    <source>
        <dbReference type="ARBA" id="ARBA00022670"/>
    </source>
</evidence>
<dbReference type="InterPro" id="IPR000169">
    <property type="entry name" value="Pept_cys_AS"/>
</dbReference>
<dbReference type="InterPro" id="IPR038765">
    <property type="entry name" value="Papain-like_cys_pep_sf"/>
</dbReference>
<dbReference type="SMART" id="SM00645">
    <property type="entry name" value="Pept_C1"/>
    <property type="match status" value="1"/>
</dbReference>
<dbReference type="eggNOG" id="KOG1543">
    <property type="taxonomic scope" value="Eukaryota"/>
</dbReference>